<dbReference type="InterPro" id="IPR029058">
    <property type="entry name" value="AB_hydrolase_fold"/>
</dbReference>
<sequence length="447" mass="49248">MTQQMPKLASYKRIILCADGTWLASDQGDKSVPSNVAKIARAIATSGPDSDGNIVKQIVSYHSGQGSGDLPFQKAIYGGIGWGLEVDVCQIYDFISNNYEPGDELFFFGFSRGAFTVRSVAGLVGDVGVLSAVHMSHFAEMWKAYCGNTDGEPFKKTPWYQQNKDKLRLTEDLRIKVVGVWDTVGALGIPEWPLVRYARFPSDLDYAFQALAIDENRLTFPPTLWHKTPNAPAKDLQQCWFPGVHGNIGGQAEDPRTAGDHEEIGNITFAWMVDNLSGMLTFEGAAINVLIQQHQHALAENNTKNNVTNGWGCGPLVSNFSGLQGAFFRILGKQHRTPGNYPQAPGDGIGGATNEYFHPIARIRKSKLSNYNPMSLYGYSLEEPDGDAGWKWVKKGGQEVPEYVMRPEKKMSVVHEGGYKTTRSLSRLLCPTILLADLDRDNGVPPE</sequence>
<evidence type="ECO:0000313" key="2">
    <source>
        <dbReference type="EMBL" id="OGE48015.1"/>
    </source>
</evidence>
<dbReference type="GO" id="GO:0072330">
    <property type="term" value="P:monocarboxylic acid biosynthetic process"/>
    <property type="evidence" value="ECO:0007669"/>
    <property type="project" value="UniProtKB-ARBA"/>
</dbReference>
<dbReference type="STRING" id="1835702.A0A1F5L470"/>
<dbReference type="SUPFAM" id="SSF53474">
    <property type="entry name" value="alpha/beta-Hydrolases"/>
    <property type="match status" value="1"/>
</dbReference>
<evidence type="ECO:0000259" key="1">
    <source>
        <dbReference type="Pfam" id="PF09994"/>
    </source>
</evidence>
<proteinExistence type="predicted"/>
<accession>A0A1F5L470</accession>
<dbReference type="PANTHER" id="PTHR33840">
    <property type="match status" value="1"/>
</dbReference>
<comment type="caution">
    <text evidence="2">The sequence shown here is derived from an EMBL/GenBank/DDBJ whole genome shotgun (WGS) entry which is preliminary data.</text>
</comment>
<name>A0A1F5L470_PENAI</name>
<feature type="domain" description="T6SS Phospholipase effector Tle1-like catalytic" evidence="1">
    <location>
        <begin position="12"/>
        <end position="274"/>
    </location>
</feature>
<dbReference type="Proteomes" id="UP000177622">
    <property type="component" value="Unassembled WGS sequence"/>
</dbReference>
<reference evidence="2 3" key="1">
    <citation type="journal article" date="2016" name="Sci. Rep.">
        <title>Penicillium arizonense, a new, genome sequenced fungal species, reveals a high chemical diversity in secreted metabolites.</title>
        <authorList>
            <person name="Grijseels S."/>
            <person name="Nielsen J.C."/>
            <person name="Randelovic M."/>
            <person name="Nielsen J."/>
            <person name="Nielsen K.F."/>
            <person name="Workman M."/>
            <person name="Frisvad J.C."/>
        </authorList>
    </citation>
    <scope>NUCLEOTIDE SEQUENCE [LARGE SCALE GENOMIC DNA]</scope>
    <source>
        <strain evidence="2 3">CBS 141311</strain>
    </source>
</reference>
<protein>
    <recommendedName>
        <fullName evidence="1">T6SS Phospholipase effector Tle1-like catalytic domain-containing protein</fullName>
    </recommendedName>
</protein>
<dbReference type="GO" id="GO:0017000">
    <property type="term" value="P:antibiotic biosynthetic process"/>
    <property type="evidence" value="ECO:0007669"/>
    <property type="project" value="UniProtKB-ARBA"/>
</dbReference>
<dbReference type="OrthoDB" id="3057168at2759"/>
<organism evidence="2 3">
    <name type="scientific">Penicillium arizonense</name>
    <dbReference type="NCBI Taxonomy" id="1835702"/>
    <lineage>
        <taxon>Eukaryota</taxon>
        <taxon>Fungi</taxon>
        <taxon>Dikarya</taxon>
        <taxon>Ascomycota</taxon>
        <taxon>Pezizomycotina</taxon>
        <taxon>Eurotiomycetes</taxon>
        <taxon>Eurotiomycetidae</taxon>
        <taxon>Eurotiales</taxon>
        <taxon>Aspergillaceae</taxon>
        <taxon>Penicillium</taxon>
    </lineage>
</organism>
<dbReference type="AlphaFoldDB" id="A0A1F5L470"/>
<dbReference type="Pfam" id="PF09994">
    <property type="entry name" value="T6SS_Tle1-like_cat"/>
    <property type="match status" value="1"/>
</dbReference>
<dbReference type="GeneID" id="34581356"/>
<dbReference type="RefSeq" id="XP_022483471.1">
    <property type="nucleotide sequence ID" value="XM_022636622.1"/>
</dbReference>
<dbReference type="InterPro" id="IPR018712">
    <property type="entry name" value="Tle1-like_cat"/>
</dbReference>
<keyword evidence="3" id="KW-1185">Reference proteome</keyword>
<gene>
    <name evidence="2" type="ORF">PENARI_c033G02250</name>
</gene>
<dbReference type="EMBL" id="LXJU01000033">
    <property type="protein sequence ID" value="OGE48015.1"/>
    <property type="molecule type" value="Genomic_DNA"/>
</dbReference>
<dbReference type="PANTHER" id="PTHR33840:SF16">
    <property type="entry name" value="DUF2235 DOMAIN-CONTAINING PROTEIN"/>
    <property type="match status" value="1"/>
</dbReference>
<evidence type="ECO:0000313" key="3">
    <source>
        <dbReference type="Proteomes" id="UP000177622"/>
    </source>
</evidence>